<gene>
    <name evidence="2" type="ordered locus">OCA5_c14060</name>
</gene>
<dbReference type="EMBL" id="CP002826">
    <property type="protein sequence ID" value="AEI06122.1"/>
    <property type="molecule type" value="Genomic_DNA"/>
</dbReference>
<dbReference type="AlphaFoldDB" id="B6JG61"/>
<name>B6JG61_AFIC5</name>
<reference evidence="2 3" key="1">
    <citation type="journal article" date="2011" name="J. Bacteriol.">
        <title>Complete genome sequences of the chemolithoautotrophic Oligotropha carboxidovorans strains OM4 and OM5.</title>
        <authorList>
            <person name="Volland S."/>
            <person name="Rachinger M."/>
            <person name="Strittmatter A."/>
            <person name="Daniel R."/>
            <person name="Gottschalk G."/>
            <person name="Meyer O."/>
        </authorList>
    </citation>
    <scope>NUCLEOTIDE SEQUENCE [LARGE SCALE GENOMIC DNA]</scope>
    <source>
        <strain evidence="3">ATCC 49405 / DSM 1227 / KCTC 32145 / OM5</strain>
    </source>
</reference>
<proteinExistence type="predicted"/>
<evidence type="ECO:0000313" key="3">
    <source>
        <dbReference type="Proteomes" id="UP000007730"/>
    </source>
</evidence>
<evidence type="ECO:0000256" key="1">
    <source>
        <dbReference type="SAM" id="SignalP"/>
    </source>
</evidence>
<keyword evidence="1" id="KW-0732">Signal</keyword>
<dbReference type="Pfam" id="PF00839">
    <property type="entry name" value="Cys_rich_FGFR"/>
    <property type="match status" value="1"/>
</dbReference>
<dbReference type="OrthoDB" id="8139144at2"/>
<keyword evidence="3" id="KW-1185">Reference proteome</keyword>
<dbReference type="Proteomes" id="UP000007730">
    <property type="component" value="Chromosome"/>
</dbReference>
<dbReference type="KEGG" id="ocg:OCA5_c14060"/>
<sequence length="78" mass="8298">MIRTLLVAALLASSSAAVLAQGQSRSGTPEEQKACAKDVSRYCRAVMDQSDLVILSCLQQHRPKLSKACDGVLVSHGQ</sequence>
<dbReference type="HOGENOM" id="CLU_145244_5_0_5"/>
<dbReference type="eggNOG" id="ENOG5032MJH">
    <property type="taxonomic scope" value="Bacteria"/>
</dbReference>
<feature type="chain" id="PRO_5002846904" description="Cysteine rich repeat-containing protein" evidence="1">
    <location>
        <begin position="21"/>
        <end position="78"/>
    </location>
</feature>
<dbReference type="InterPro" id="IPR001893">
    <property type="entry name" value="Cys-rich_GLG1_repeat"/>
</dbReference>
<feature type="signal peptide" evidence="1">
    <location>
        <begin position="1"/>
        <end position="20"/>
    </location>
</feature>
<dbReference type="GO" id="GO:0016020">
    <property type="term" value="C:membrane"/>
    <property type="evidence" value="ECO:0007669"/>
    <property type="project" value="InterPro"/>
</dbReference>
<protein>
    <recommendedName>
        <fullName evidence="4">Cysteine rich repeat-containing protein</fullName>
    </recommendedName>
</protein>
<evidence type="ECO:0000313" key="2">
    <source>
        <dbReference type="EMBL" id="AEI06122.1"/>
    </source>
</evidence>
<organism evidence="2 3">
    <name type="scientific">Afipia carboxidovorans (strain ATCC 49405 / DSM 1227 / KCTC 32145 / OM5)</name>
    <name type="common">Oligotropha carboxidovorans</name>
    <dbReference type="NCBI Taxonomy" id="504832"/>
    <lineage>
        <taxon>Bacteria</taxon>
        <taxon>Pseudomonadati</taxon>
        <taxon>Pseudomonadota</taxon>
        <taxon>Alphaproteobacteria</taxon>
        <taxon>Hyphomicrobiales</taxon>
        <taxon>Nitrobacteraceae</taxon>
        <taxon>Afipia</taxon>
    </lineage>
</organism>
<accession>B6JG61</accession>
<dbReference type="RefSeq" id="WP_012563799.1">
    <property type="nucleotide sequence ID" value="NC_011386.1"/>
</dbReference>
<dbReference type="PATRIC" id="fig|504832.7.peg.1494"/>
<evidence type="ECO:0008006" key="4">
    <source>
        <dbReference type="Google" id="ProtNLM"/>
    </source>
</evidence>
<dbReference type="KEGG" id="oca:OCAR_6662"/>